<evidence type="ECO:0000313" key="11">
    <source>
        <dbReference type="EMBL" id="OGG26617.1"/>
    </source>
</evidence>
<dbReference type="AlphaFoldDB" id="A0A1F6AQS1"/>
<keyword evidence="6 9" id="KW-0067">ATP-binding</keyword>
<evidence type="ECO:0000256" key="9">
    <source>
        <dbReference type="RuleBase" id="RU365094"/>
    </source>
</evidence>
<evidence type="ECO:0000256" key="1">
    <source>
        <dbReference type="ARBA" id="ARBA00005417"/>
    </source>
</evidence>
<dbReference type="GO" id="GO:0022857">
    <property type="term" value="F:transmembrane transporter activity"/>
    <property type="evidence" value="ECO:0007669"/>
    <property type="project" value="TreeGrafter"/>
</dbReference>
<dbReference type="GO" id="GO:0005886">
    <property type="term" value="C:plasma membrane"/>
    <property type="evidence" value="ECO:0007669"/>
    <property type="project" value="UniProtKB-SubCell"/>
</dbReference>
<dbReference type="InterPro" id="IPR003439">
    <property type="entry name" value="ABC_transporter-like_ATP-bd"/>
</dbReference>
<keyword evidence="5 9" id="KW-0547">Nucleotide-binding</keyword>
<dbReference type="InterPro" id="IPR027417">
    <property type="entry name" value="P-loop_NTPase"/>
</dbReference>
<dbReference type="InterPro" id="IPR003593">
    <property type="entry name" value="AAA+_ATPase"/>
</dbReference>
<dbReference type="NCBIfam" id="TIGR02673">
    <property type="entry name" value="FtsE"/>
    <property type="match status" value="1"/>
</dbReference>
<comment type="subunit">
    <text evidence="9">Homodimer. Forms a membrane-associated complex with FtsX.</text>
</comment>
<dbReference type="PROSITE" id="PS50893">
    <property type="entry name" value="ABC_TRANSPORTER_2"/>
    <property type="match status" value="1"/>
</dbReference>
<dbReference type="Proteomes" id="UP000176609">
    <property type="component" value="Unassembled WGS sequence"/>
</dbReference>
<dbReference type="GO" id="GO:0016887">
    <property type="term" value="F:ATP hydrolysis activity"/>
    <property type="evidence" value="ECO:0007669"/>
    <property type="project" value="InterPro"/>
</dbReference>
<evidence type="ECO:0000256" key="4">
    <source>
        <dbReference type="ARBA" id="ARBA00022618"/>
    </source>
</evidence>
<dbReference type="FunFam" id="3.40.50.300:FF:000056">
    <property type="entry name" value="Cell division ATP-binding protein FtsE"/>
    <property type="match status" value="1"/>
</dbReference>
<dbReference type="SMART" id="SM00382">
    <property type="entry name" value="AAA"/>
    <property type="match status" value="1"/>
</dbReference>
<dbReference type="GO" id="GO:0005524">
    <property type="term" value="F:ATP binding"/>
    <property type="evidence" value="ECO:0007669"/>
    <property type="project" value="UniProtKB-UniRule"/>
</dbReference>
<keyword evidence="8 9" id="KW-0131">Cell cycle</keyword>
<name>A0A1F6AQS1_9BACT</name>
<dbReference type="PANTHER" id="PTHR24220">
    <property type="entry name" value="IMPORT ATP-BINDING PROTEIN"/>
    <property type="match status" value="1"/>
</dbReference>
<accession>A0A1F6AQS1</accession>
<dbReference type="EMBL" id="MFJR01000007">
    <property type="protein sequence ID" value="OGG26617.1"/>
    <property type="molecule type" value="Genomic_DNA"/>
</dbReference>
<organism evidence="11 12">
    <name type="scientific">Candidatus Gottesmanbacteria bacterium RIFCSPLOWO2_01_FULL_39_12b</name>
    <dbReference type="NCBI Taxonomy" id="1798388"/>
    <lineage>
        <taxon>Bacteria</taxon>
        <taxon>Candidatus Gottesmaniibacteriota</taxon>
    </lineage>
</organism>
<protein>
    <recommendedName>
        <fullName evidence="2 9">Cell division ATP-binding protein FtsE</fullName>
    </recommendedName>
</protein>
<evidence type="ECO:0000259" key="10">
    <source>
        <dbReference type="PROSITE" id="PS50893"/>
    </source>
</evidence>
<feature type="domain" description="ABC transporter" evidence="10">
    <location>
        <begin position="2"/>
        <end position="224"/>
    </location>
</feature>
<evidence type="ECO:0000256" key="3">
    <source>
        <dbReference type="ARBA" id="ARBA00022475"/>
    </source>
</evidence>
<evidence type="ECO:0000256" key="2">
    <source>
        <dbReference type="ARBA" id="ARBA00020019"/>
    </source>
</evidence>
<reference evidence="11 12" key="1">
    <citation type="journal article" date="2016" name="Nat. Commun.">
        <title>Thousands of microbial genomes shed light on interconnected biogeochemical processes in an aquifer system.</title>
        <authorList>
            <person name="Anantharaman K."/>
            <person name="Brown C.T."/>
            <person name="Hug L.A."/>
            <person name="Sharon I."/>
            <person name="Castelle C.J."/>
            <person name="Probst A.J."/>
            <person name="Thomas B.C."/>
            <person name="Singh A."/>
            <person name="Wilkins M.J."/>
            <person name="Karaoz U."/>
            <person name="Brodie E.L."/>
            <person name="Williams K.H."/>
            <person name="Hubbard S.S."/>
            <person name="Banfield J.F."/>
        </authorList>
    </citation>
    <scope>NUCLEOTIDE SEQUENCE [LARGE SCALE GENOMIC DNA]</scope>
</reference>
<dbReference type="InterPro" id="IPR017871">
    <property type="entry name" value="ABC_transporter-like_CS"/>
</dbReference>
<comment type="subcellular location">
    <subcellularLocation>
        <location evidence="9">Cell membrane</location>
        <topology evidence="9">Peripheral membrane protein</topology>
        <orientation evidence="9">Cytoplasmic side</orientation>
    </subcellularLocation>
</comment>
<keyword evidence="3 9" id="KW-1003">Cell membrane</keyword>
<comment type="function">
    <text evidence="9">Part of the ABC transporter FtsEX involved in cellular division.</text>
</comment>
<evidence type="ECO:0000256" key="6">
    <source>
        <dbReference type="ARBA" id="ARBA00022840"/>
    </source>
</evidence>
<dbReference type="Pfam" id="PF00005">
    <property type="entry name" value="ABC_tran"/>
    <property type="match status" value="1"/>
</dbReference>
<dbReference type="InterPro" id="IPR005286">
    <property type="entry name" value="Cell_div_FtsE"/>
</dbReference>
<proteinExistence type="inferred from homology"/>
<keyword evidence="4 9" id="KW-0132">Cell division</keyword>
<dbReference type="Gene3D" id="3.40.50.300">
    <property type="entry name" value="P-loop containing nucleotide triphosphate hydrolases"/>
    <property type="match status" value="1"/>
</dbReference>
<dbReference type="PROSITE" id="PS00211">
    <property type="entry name" value="ABC_TRANSPORTER_1"/>
    <property type="match status" value="1"/>
</dbReference>
<dbReference type="PANTHER" id="PTHR24220:SF470">
    <property type="entry name" value="CELL DIVISION ATP-BINDING PROTEIN FTSE"/>
    <property type="match status" value="1"/>
</dbReference>
<evidence type="ECO:0000256" key="8">
    <source>
        <dbReference type="ARBA" id="ARBA00023306"/>
    </source>
</evidence>
<keyword evidence="7 9" id="KW-0472">Membrane</keyword>
<comment type="similarity">
    <text evidence="1 9">Belongs to the ABC transporter superfamily.</text>
</comment>
<dbReference type="GO" id="GO:0051301">
    <property type="term" value="P:cell division"/>
    <property type="evidence" value="ECO:0007669"/>
    <property type="project" value="UniProtKB-UniRule"/>
</dbReference>
<gene>
    <name evidence="9" type="primary">ftsE</name>
    <name evidence="11" type="ORF">A2960_00400</name>
</gene>
<evidence type="ECO:0000256" key="7">
    <source>
        <dbReference type="ARBA" id="ARBA00023136"/>
    </source>
</evidence>
<dbReference type="InterPro" id="IPR015854">
    <property type="entry name" value="ABC_transpr_LolD-like"/>
</dbReference>
<evidence type="ECO:0000313" key="12">
    <source>
        <dbReference type="Proteomes" id="UP000176609"/>
    </source>
</evidence>
<dbReference type="SUPFAM" id="SSF52540">
    <property type="entry name" value="P-loop containing nucleoside triphosphate hydrolases"/>
    <property type="match status" value="1"/>
</dbReference>
<comment type="caution">
    <text evidence="11">The sequence shown here is derived from an EMBL/GenBank/DDBJ whole genome shotgun (WGS) entry which is preliminary data.</text>
</comment>
<evidence type="ECO:0000256" key="5">
    <source>
        <dbReference type="ARBA" id="ARBA00022741"/>
    </source>
</evidence>
<sequence>MILFENVAKKFPSHQIALNDINIKFEDGEFVFLVGSSGAGKTTMLRLIIREILPSQGSIYVNEWQVNKLKSSQLPYLRRKVGFVFQDFKLLNDRTVTENIAVSLEILGKSKKETTSRILEVLNVVHLSDRGDYFPGQLSLGEQQRVAIGRAIAGDCEVLLADEPTGNLDPKTSWEILKILNSINKNGTTVLMATHNVDIVNSMKKRVVRLAEGKIIHDEKKSKY</sequence>